<keyword evidence="3 5" id="KW-0378">Hydrolase</keyword>
<comment type="caution">
    <text evidence="11">The sequence shown here is derived from an EMBL/GenBank/DDBJ whole genome shotgun (WGS) entry which is preliminary data.</text>
</comment>
<evidence type="ECO:0000256" key="7">
    <source>
        <dbReference type="PROSITE-ProRule" id="PRU00169"/>
    </source>
</evidence>
<proteinExistence type="inferred from homology"/>
<comment type="subcellular location">
    <subcellularLocation>
        <location evidence="5">Cytoplasm</location>
    </subcellularLocation>
</comment>
<dbReference type="EC" id="3.1.1.61" evidence="5"/>
<dbReference type="EMBL" id="JAAGAB010000001">
    <property type="protein sequence ID" value="NDV00314.1"/>
    <property type="molecule type" value="Genomic_DNA"/>
</dbReference>
<sequence>MMEEISVLIVDDSAAVRRVYRQLLEDEPGIEVIGAAVDPYDAAAKMRGALPDVLLLDIELPRMDGLTFLAKIMAQKPMPVVICSSHTEAGSEAAMKALERGACEVIGKPRMATPQAREEAQIRLADAIRAAMHAGRARGYIQRQPRPAKPPAARPAGKLVSPKLTADAVLPPPHPGRRPPAGLPPLVAIGTSTGGTEALAEVLPGLPRHAPPVVVVQHMPEHFTATFARRLDAMCAVEVREAQSGDVPRPGLVLIAPGDRHMLLQRRGQGYTIEVTDGPYVCRHRPSVDVLLRSVAIAAGEAAFGIVLTGMGDDGARGLKEMQEAGAATFVQDEATSVVWGMPGEAFRLGAARRAVPLKNIAGEITQFGNRSRVA</sequence>
<keyword evidence="2 5" id="KW-0145">Chemotaxis</keyword>
<dbReference type="InterPro" id="IPR000673">
    <property type="entry name" value="Sig_transdc_resp-reg_Me-estase"/>
</dbReference>
<comment type="similarity">
    <text evidence="5">Belongs to the CheB family.</text>
</comment>
<dbReference type="Pfam" id="PF01339">
    <property type="entry name" value="CheB_methylest"/>
    <property type="match status" value="1"/>
</dbReference>
<evidence type="ECO:0000313" key="12">
    <source>
        <dbReference type="Proteomes" id="UP000474757"/>
    </source>
</evidence>
<comment type="catalytic activity">
    <reaction evidence="5">
        <text>L-glutaminyl-[protein] + H2O = L-glutamyl-[protein] + NH4(+)</text>
        <dbReference type="Rhea" id="RHEA:16441"/>
        <dbReference type="Rhea" id="RHEA-COMP:10207"/>
        <dbReference type="Rhea" id="RHEA-COMP:10208"/>
        <dbReference type="ChEBI" id="CHEBI:15377"/>
        <dbReference type="ChEBI" id="CHEBI:28938"/>
        <dbReference type="ChEBI" id="CHEBI:29973"/>
        <dbReference type="ChEBI" id="CHEBI:30011"/>
        <dbReference type="EC" id="3.5.1.44"/>
    </reaction>
</comment>
<comment type="domain">
    <text evidence="5">Contains a C-terminal catalytic domain, and an N-terminal region which modulates catalytic activity.</text>
</comment>
<keyword evidence="5 7" id="KW-0597">Phosphoprotein</keyword>
<dbReference type="PANTHER" id="PTHR42872">
    <property type="entry name" value="PROTEIN-GLUTAMATE METHYLESTERASE/PROTEIN-GLUTAMINE GLUTAMINASE"/>
    <property type="match status" value="1"/>
</dbReference>
<feature type="modified residue" description="4-aspartylphosphate" evidence="5 7">
    <location>
        <position position="57"/>
    </location>
</feature>
<feature type="domain" description="Response regulatory" evidence="9">
    <location>
        <begin position="6"/>
        <end position="123"/>
    </location>
</feature>
<evidence type="ECO:0000313" key="11">
    <source>
        <dbReference type="EMBL" id="NDV00314.1"/>
    </source>
</evidence>
<dbReference type="InterPro" id="IPR008248">
    <property type="entry name" value="CheB-like"/>
</dbReference>
<dbReference type="GO" id="GO:0008984">
    <property type="term" value="F:protein-glutamate methylesterase activity"/>
    <property type="evidence" value="ECO:0007669"/>
    <property type="project" value="UniProtKB-UniRule"/>
</dbReference>
<dbReference type="CDD" id="cd16432">
    <property type="entry name" value="CheB_Rec"/>
    <property type="match status" value="1"/>
</dbReference>
<dbReference type="AlphaFoldDB" id="A0A6B2JVS5"/>
<dbReference type="HAMAP" id="MF_00099">
    <property type="entry name" value="CheB_chemtxs"/>
    <property type="match status" value="1"/>
</dbReference>
<keyword evidence="1 5" id="KW-0963">Cytoplasm</keyword>
<dbReference type="PIRSF" id="PIRSF000876">
    <property type="entry name" value="RR_chemtxs_CheB"/>
    <property type="match status" value="1"/>
</dbReference>
<protein>
    <recommendedName>
        <fullName evidence="5">Protein-glutamate methylesterase/protein-glutamine glutaminase</fullName>
        <ecNumber evidence="5">3.1.1.61</ecNumber>
        <ecNumber evidence="5">3.5.1.44</ecNumber>
    </recommendedName>
</protein>
<dbReference type="GO" id="GO:0006935">
    <property type="term" value="P:chemotaxis"/>
    <property type="evidence" value="ECO:0007669"/>
    <property type="project" value="UniProtKB-UniRule"/>
</dbReference>
<gene>
    <name evidence="5" type="primary">cheB</name>
    <name evidence="11" type="ORF">GZA08_04930</name>
</gene>
<dbReference type="InterPro" id="IPR035909">
    <property type="entry name" value="CheB_C"/>
</dbReference>
<evidence type="ECO:0000259" key="9">
    <source>
        <dbReference type="PROSITE" id="PS50110"/>
    </source>
</evidence>
<dbReference type="GO" id="GO:0000156">
    <property type="term" value="F:phosphorelay response regulator activity"/>
    <property type="evidence" value="ECO:0007669"/>
    <property type="project" value="InterPro"/>
</dbReference>
<dbReference type="NCBIfam" id="NF009206">
    <property type="entry name" value="PRK12555.1"/>
    <property type="match status" value="1"/>
</dbReference>
<dbReference type="SMART" id="SM00448">
    <property type="entry name" value="REC"/>
    <property type="match status" value="1"/>
</dbReference>
<dbReference type="Pfam" id="PF00072">
    <property type="entry name" value="Response_reg"/>
    <property type="match status" value="1"/>
</dbReference>
<dbReference type="EC" id="3.5.1.44" evidence="5"/>
<dbReference type="NCBIfam" id="NF001965">
    <property type="entry name" value="PRK00742.1"/>
    <property type="match status" value="1"/>
</dbReference>
<dbReference type="CDD" id="cd17541">
    <property type="entry name" value="REC_CheB-like"/>
    <property type="match status" value="1"/>
</dbReference>
<comment type="catalytic activity">
    <reaction evidence="4 5">
        <text>[protein]-L-glutamate 5-O-methyl ester + H2O = L-glutamyl-[protein] + methanol + H(+)</text>
        <dbReference type="Rhea" id="RHEA:23236"/>
        <dbReference type="Rhea" id="RHEA-COMP:10208"/>
        <dbReference type="Rhea" id="RHEA-COMP:10311"/>
        <dbReference type="ChEBI" id="CHEBI:15377"/>
        <dbReference type="ChEBI" id="CHEBI:15378"/>
        <dbReference type="ChEBI" id="CHEBI:17790"/>
        <dbReference type="ChEBI" id="CHEBI:29973"/>
        <dbReference type="ChEBI" id="CHEBI:82795"/>
        <dbReference type="EC" id="3.1.1.61"/>
    </reaction>
</comment>
<dbReference type="GO" id="GO:0050568">
    <property type="term" value="F:protein-glutamine glutaminase activity"/>
    <property type="evidence" value="ECO:0007669"/>
    <property type="project" value="UniProtKB-UniRule"/>
</dbReference>
<evidence type="ECO:0000259" key="10">
    <source>
        <dbReference type="PROSITE" id="PS50122"/>
    </source>
</evidence>
<dbReference type="SUPFAM" id="SSF52738">
    <property type="entry name" value="Methylesterase CheB, C-terminal domain"/>
    <property type="match status" value="1"/>
</dbReference>
<evidence type="ECO:0000256" key="2">
    <source>
        <dbReference type="ARBA" id="ARBA00022500"/>
    </source>
</evidence>
<feature type="active site" evidence="5 6">
    <location>
        <position position="314"/>
    </location>
</feature>
<feature type="region of interest" description="Disordered" evidence="8">
    <location>
        <begin position="138"/>
        <end position="159"/>
    </location>
</feature>
<dbReference type="InterPro" id="IPR001789">
    <property type="entry name" value="Sig_transdc_resp-reg_receiver"/>
</dbReference>
<dbReference type="SUPFAM" id="SSF52172">
    <property type="entry name" value="CheY-like"/>
    <property type="match status" value="1"/>
</dbReference>
<keyword evidence="12" id="KW-1185">Reference proteome</keyword>
<evidence type="ECO:0000256" key="3">
    <source>
        <dbReference type="ARBA" id="ARBA00022801"/>
    </source>
</evidence>
<feature type="active site" evidence="5 6">
    <location>
        <position position="192"/>
    </location>
</feature>
<dbReference type="PROSITE" id="PS50110">
    <property type="entry name" value="RESPONSE_REGULATORY"/>
    <property type="match status" value="1"/>
</dbReference>
<accession>A0A6B2JVS5</accession>
<dbReference type="Gene3D" id="3.40.50.180">
    <property type="entry name" value="Methylesterase CheB, C-terminal domain"/>
    <property type="match status" value="1"/>
</dbReference>
<comment type="function">
    <text evidence="5">Involved in chemotaxis. Part of a chemotaxis signal transduction system that modulates chemotaxis in response to various stimuli. Catalyzes the demethylation of specific methylglutamate residues introduced into the chemoreceptors (methyl-accepting chemotaxis proteins or MCP) by CheR. Also mediates the irreversible deamidation of specific glutamine residues to glutamic acid.</text>
</comment>
<dbReference type="Proteomes" id="UP000474757">
    <property type="component" value="Unassembled WGS sequence"/>
</dbReference>
<dbReference type="InterPro" id="IPR011006">
    <property type="entry name" value="CheY-like_superfamily"/>
</dbReference>
<evidence type="ECO:0000256" key="4">
    <source>
        <dbReference type="ARBA" id="ARBA00048267"/>
    </source>
</evidence>
<feature type="domain" description="CheB-type methylesterase" evidence="10">
    <location>
        <begin position="180"/>
        <end position="372"/>
    </location>
</feature>
<evidence type="ECO:0000256" key="8">
    <source>
        <dbReference type="SAM" id="MobiDB-lite"/>
    </source>
</evidence>
<organism evidence="11 12">
    <name type="scientific">Pseudoroseicyclus tamaricis</name>
    <dbReference type="NCBI Taxonomy" id="2705421"/>
    <lineage>
        <taxon>Bacteria</taxon>
        <taxon>Pseudomonadati</taxon>
        <taxon>Pseudomonadota</taxon>
        <taxon>Alphaproteobacteria</taxon>
        <taxon>Rhodobacterales</taxon>
        <taxon>Paracoccaceae</taxon>
        <taxon>Pseudoroseicyclus</taxon>
    </lineage>
</organism>
<dbReference type="GO" id="GO:0005737">
    <property type="term" value="C:cytoplasm"/>
    <property type="evidence" value="ECO:0007669"/>
    <property type="project" value="UniProtKB-SubCell"/>
</dbReference>
<dbReference type="PROSITE" id="PS50122">
    <property type="entry name" value="CHEB"/>
    <property type="match status" value="1"/>
</dbReference>
<reference evidence="11 12" key="1">
    <citation type="submission" date="2020-02" db="EMBL/GenBank/DDBJ databases">
        <title>Pseudoroseicyclus tamarix, sp. nov., isolated from offshore sediment of a Tamarix chinensis forest.</title>
        <authorList>
            <person name="Gai Y."/>
        </authorList>
    </citation>
    <scope>NUCLEOTIDE SEQUENCE [LARGE SCALE GENOMIC DNA]</scope>
    <source>
        <strain evidence="11 12">CLL3-39</strain>
    </source>
</reference>
<evidence type="ECO:0000256" key="6">
    <source>
        <dbReference type="PROSITE-ProRule" id="PRU00050"/>
    </source>
</evidence>
<evidence type="ECO:0000256" key="1">
    <source>
        <dbReference type="ARBA" id="ARBA00022490"/>
    </source>
</evidence>
<comment type="PTM">
    <text evidence="5">Phosphorylated by CheA. Phosphorylation of the N-terminal regulatory domain activates the methylesterase activity.</text>
</comment>
<name>A0A6B2JVS5_9RHOB</name>
<dbReference type="Gene3D" id="3.40.50.2300">
    <property type="match status" value="1"/>
</dbReference>
<evidence type="ECO:0000256" key="5">
    <source>
        <dbReference type="HAMAP-Rule" id="MF_00099"/>
    </source>
</evidence>
<dbReference type="PANTHER" id="PTHR42872:SF6">
    <property type="entry name" value="PROTEIN-GLUTAMATE METHYLESTERASE_PROTEIN-GLUTAMINE GLUTAMINASE"/>
    <property type="match status" value="1"/>
</dbReference>
<feature type="active site" evidence="5 6">
    <location>
        <position position="218"/>
    </location>
</feature>